<sequence length="300" mass="34702">MPMERYVNGLWFEGVVVPDKWVIRTWEANGVMERSAAPYVMWREVHDFGFKHDGWTPIREVDPVEDAELIAERREKALRSAANRAKTTCRRVIITEGFNELLTLTYRENQQDRELCKKHFKEWVRRMKRALGGHFRYCAAFERQDRGAMHVHLATHKLPKNPFYDGVRIKAFELGTKVWQSIVGKDNGLCFVGGKKRGKWHRKWTLAKMAAYVSKYITKDYKDAPEESNRYSRSDGVQIGEVHTMEVECSYADLVGLCYEYLPGDTTIALRANRFNDRLWFCKESGAAPPGLLESAVVAS</sequence>
<gene>
    <name evidence="2" type="ORF">J2W39_000885</name>
</gene>
<dbReference type="RefSeq" id="WP_307592527.1">
    <property type="nucleotide sequence ID" value="NZ_JAUSRV010000002.1"/>
</dbReference>
<dbReference type="Pfam" id="PF23343">
    <property type="entry name" value="REP_ORF2-G2P"/>
    <property type="match status" value="1"/>
</dbReference>
<evidence type="ECO:0000259" key="1">
    <source>
        <dbReference type="Pfam" id="PF23343"/>
    </source>
</evidence>
<dbReference type="AlphaFoldDB" id="A0AAW8EA45"/>
<proteinExistence type="predicted"/>
<reference evidence="2" key="1">
    <citation type="submission" date="2023-07" db="EMBL/GenBank/DDBJ databases">
        <title>Sorghum-associated microbial communities from plants grown in Nebraska, USA.</title>
        <authorList>
            <person name="Schachtman D."/>
        </authorList>
    </citation>
    <scope>NUCLEOTIDE SEQUENCE</scope>
    <source>
        <strain evidence="2">DS3315</strain>
    </source>
</reference>
<dbReference type="Proteomes" id="UP001224845">
    <property type="component" value="Unassembled WGS sequence"/>
</dbReference>
<feature type="domain" description="Replication-associated protein ORF2/G2P" evidence="1">
    <location>
        <begin position="101"/>
        <end position="220"/>
    </location>
</feature>
<evidence type="ECO:0000313" key="3">
    <source>
        <dbReference type="Proteomes" id="UP001224845"/>
    </source>
</evidence>
<dbReference type="EMBL" id="JAUSRV010000002">
    <property type="protein sequence ID" value="MDP9969657.1"/>
    <property type="molecule type" value="Genomic_DNA"/>
</dbReference>
<accession>A0AAW8EA45</accession>
<comment type="caution">
    <text evidence="2">The sequence shown here is derived from an EMBL/GenBank/DDBJ whole genome shotgun (WGS) entry which is preliminary data.</text>
</comment>
<name>A0AAW8EA45_VARPD</name>
<evidence type="ECO:0000313" key="2">
    <source>
        <dbReference type="EMBL" id="MDP9969657.1"/>
    </source>
</evidence>
<dbReference type="InterPro" id="IPR056906">
    <property type="entry name" value="ORF2/G2P_dom"/>
</dbReference>
<organism evidence="2 3">
    <name type="scientific">Variovorax paradoxus</name>
    <dbReference type="NCBI Taxonomy" id="34073"/>
    <lineage>
        <taxon>Bacteria</taxon>
        <taxon>Pseudomonadati</taxon>
        <taxon>Pseudomonadota</taxon>
        <taxon>Betaproteobacteria</taxon>
        <taxon>Burkholderiales</taxon>
        <taxon>Comamonadaceae</taxon>
        <taxon>Variovorax</taxon>
    </lineage>
</organism>
<protein>
    <recommendedName>
        <fullName evidence="1">Replication-associated protein ORF2/G2P domain-containing protein</fullName>
    </recommendedName>
</protein>